<evidence type="ECO:0000256" key="2">
    <source>
        <dbReference type="ARBA" id="ARBA00023125"/>
    </source>
</evidence>
<gene>
    <name evidence="6" type="ORF">ACFFHU_15830</name>
</gene>
<sequence length="206" mass="21092">MIEQGKLEVGGGPVPEDGPDTVAAAAAAVDGAAGSLLAVWDRARERTVGQLSSSQLRALIVVQANDGINLRGLARHLEMLLSSASRLVDRLVAAGLLDREPGRIDRREISLHLSPAGHALLAGIRAERQQRLIGVLSGMSVAGRQALLRGLSEFDAIAQADQPPTATIRAGSVTPAATSAAASAAPTPARATPPRATPTAGMVRSA</sequence>
<evidence type="ECO:0000259" key="5">
    <source>
        <dbReference type="PROSITE" id="PS50995"/>
    </source>
</evidence>
<dbReference type="InterPro" id="IPR000835">
    <property type="entry name" value="HTH_MarR-typ"/>
</dbReference>
<dbReference type="SUPFAM" id="SSF46785">
    <property type="entry name" value="Winged helix' DNA-binding domain"/>
    <property type="match status" value="1"/>
</dbReference>
<evidence type="ECO:0000313" key="6">
    <source>
        <dbReference type="EMBL" id="MFC0565598.1"/>
    </source>
</evidence>
<dbReference type="Gene3D" id="1.10.10.10">
    <property type="entry name" value="Winged helix-like DNA-binding domain superfamily/Winged helix DNA-binding domain"/>
    <property type="match status" value="1"/>
</dbReference>
<dbReference type="PANTHER" id="PTHR33164:SF103">
    <property type="entry name" value="REGULATORY PROTEIN MARR"/>
    <property type="match status" value="1"/>
</dbReference>
<evidence type="ECO:0000256" key="1">
    <source>
        <dbReference type="ARBA" id="ARBA00023015"/>
    </source>
</evidence>
<evidence type="ECO:0000256" key="4">
    <source>
        <dbReference type="SAM" id="MobiDB-lite"/>
    </source>
</evidence>
<dbReference type="Proteomes" id="UP001589894">
    <property type="component" value="Unassembled WGS sequence"/>
</dbReference>
<feature type="domain" description="HTH marR-type" evidence="5">
    <location>
        <begin position="15"/>
        <end position="156"/>
    </location>
</feature>
<dbReference type="SMART" id="SM00347">
    <property type="entry name" value="HTH_MARR"/>
    <property type="match status" value="1"/>
</dbReference>
<dbReference type="RefSeq" id="WP_377339524.1">
    <property type="nucleotide sequence ID" value="NZ_JBHLUE010000011.1"/>
</dbReference>
<dbReference type="PANTHER" id="PTHR33164">
    <property type="entry name" value="TRANSCRIPTIONAL REGULATOR, MARR FAMILY"/>
    <property type="match status" value="1"/>
</dbReference>
<proteinExistence type="predicted"/>
<dbReference type="PROSITE" id="PS01117">
    <property type="entry name" value="HTH_MARR_1"/>
    <property type="match status" value="1"/>
</dbReference>
<dbReference type="InterPro" id="IPR036388">
    <property type="entry name" value="WH-like_DNA-bd_sf"/>
</dbReference>
<organism evidence="6 7">
    <name type="scientific">Plantactinospora siamensis</name>
    <dbReference type="NCBI Taxonomy" id="555372"/>
    <lineage>
        <taxon>Bacteria</taxon>
        <taxon>Bacillati</taxon>
        <taxon>Actinomycetota</taxon>
        <taxon>Actinomycetes</taxon>
        <taxon>Micromonosporales</taxon>
        <taxon>Micromonosporaceae</taxon>
        <taxon>Plantactinospora</taxon>
    </lineage>
</organism>
<dbReference type="InterPro" id="IPR023187">
    <property type="entry name" value="Tscrpt_reg_MarR-type_CS"/>
</dbReference>
<dbReference type="InterPro" id="IPR039422">
    <property type="entry name" value="MarR/SlyA-like"/>
</dbReference>
<dbReference type="InterPro" id="IPR036390">
    <property type="entry name" value="WH_DNA-bd_sf"/>
</dbReference>
<name>A0ABV6NZX0_9ACTN</name>
<feature type="region of interest" description="Disordered" evidence="4">
    <location>
        <begin position="172"/>
        <end position="206"/>
    </location>
</feature>
<dbReference type="Pfam" id="PF12802">
    <property type="entry name" value="MarR_2"/>
    <property type="match status" value="1"/>
</dbReference>
<dbReference type="EMBL" id="JBHLUE010000011">
    <property type="protein sequence ID" value="MFC0565598.1"/>
    <property type="molecule type" value="Genomic_DNA"/>
</dbReference>
<keyword evidence="1" id="KW-0805">Transcription regulation</keyword>
<keyword evidence="3" id="KW-0804">Transcription</keyword>
<evidence type="ECO:0000256" key="3">
    <source>
        <dbReference type="ARBA" id="ARBA00023163"/>
    </source>
</evidence>
<feature type="compositionally biased region" description="Low complexity" evidence="4">
    <location>
        <begin position="174"/>
        <end position="200"/>
    </location>
</feature>
<dbReference type="PROSITE" id="PS50995">
    <property type="entry name" value="HTH_MARR_2"/>
    <property type="match status" value="1"/>
</dbReference>
<protein>
    <submittedName>
        <fullName evidence="6">MarR family winged helix-turn-helix transcriptional regulator</fullName>
    </submittedName>
</protein>
<reference evidence="6 7" key="1">
    <citation type="submission" date="2024-09" db="EMBL/GenBank/DDBJ databases">
        <authorList>
            <person name="Sun Q."/>
            <person name="Mori K."/>
        </authorList>
    </citation>
    <scope>NUCLEOTIDE SEQUENCE [LARGE SCALE GENOMIC DNA]</scope>
    <source>
        <strain evidence="6 7">TBRC 2205</strain>
    </source>
</reference>
<accession>A0ABV6NZX0</accession>
<comment type="caution">
    <text evidence="6">The sequence shown here is derived from an EMBL/GenBank/DDBJ whole genome shotgun (WGS) entry which is preliminary data.</text>
</comment>
<evidence type="ECO:0000313" key="7">
    <source>
        <dbReference type="Proteomes" id="UP001589894"/>
    </source>
</evidence>
<keyword evidence="7" id="KW-1185">Reference proteome</keyword>
<keyword evidence="2" id="KW-0238">DNA-binding</keyword>